<dbReference type="EMBL" id="CP114029">
    <property type="protein sequence ID" value="WAP69513.1"/>
    <property type="molecule type" value="Genomic_DNA"/>
</dbReference>
<keyword evidence="2" id="KW-1185">Reference proteome</keyword>
<sequence length="145" mass="16609">MTATHPFTRKILLAFDFDWTLAEDSFERLVVLKGFDVDEWKSHHMRPLSEAGWDEILAKFEGLRRMCVSAGKSVTLADVQEAGRSTKGFPGAETMPERLRAVARTVDPSVEPRIRHRLGRLSRCVFRPPRRAGFRPALRIGLRHR</sequence>
<protein>
    <recommendedName>
        <fullName evidence="3">Haloacid dehalogenase-like hydrolase</fullName>
    </recommendedName>
</protein>
<evidence type="ECO:0000313" key="1">
    <source>
        <dbReference type="EMBL" id="WAP69513.1"/>
    </source>
</evidence>
<dbReference type="Proteomes" id="UP001164020">
    <property type="component" value="Chromosome"/>
</dbReference>
<name>A0ABY7C0G6_9HYPH</name>
<reference evidence="1" key="1">
    <citation type="submission" date="2022-12" db="EMBL/GenBank/DDBJ databases">
        <title>Jiella pelagia sp. nov., isolated from phosphonate enriched culture of Northwest Pacific surface seawater.</title>
        <authorList>
            <person name="Shin D.Y."/>
            <person name="Hwang C.Y."/>
        </authorList>
    </citation>
    <scope>NUCLEOTIDE SEQUENCE</scope>
    <source>
        <strain evidence="1">HL-NP1</strain>
    </source>
</reference>
<proteinExistence type="predicted"/>
<evidence type="ECO:0000313" key="2">
    <source>
        <dbReference type="Proteomes" id="UP001164020"/>
    </source>
</evidence>
<organism evidence="1 2">
    <name type="scientific">Jiella pelagia</name>
    <dbReference type="NCBI Taxonomy" id="2986949"/>
    <lineage>
        <taxon>Bacteria</taxon>
        <taxon>Pseudomonadati</taxon>
        <taxon>Pseudomonadota</taxon>
        <taxon>Alphaproteobacteria</taxon>
        <taxon>Hyphomicrobiales</taxon>
        <taxon>Aurantimonadaceae</taxon>
        <taxon>Jiella</taxon>
    </lineage>
</organism>
<accession>A0ABY7C0G6</accession>
<dbReference type="RefSeq" id="WP_268881950.1">
    <property type="nucleotide sequence ID" value="NZ_CP114029.1"/>
</dbReference>
<evidence type="ECO:0008006" key="3">
    <source>
        <dbReference type="Google" id="ProtNLM"/>
    </source>
</evidence>
<gene>
    <name evidence="1" type="ORF">OH818_04480</name>
</gene>